<evidence type="ECO:0000256" key="1">
    <source>
        <dbReference type="SAM" id="Phobius"/>
    </source>
</evidence>
<feature type="transmembrane region" description="Helical" evidence="1">
    <location>
        <begin position="12"/>
        <end position="31"/>
    </location>
</feature>
<reference evidence="3 4" key="1">
    <citation type="journal article" date="2014" name="Int. J. Syst. Evol. Microbiol.">
        <title>Sneathiella chungangensis sp. nov., isolated from a marine sand, and emended description of the genus Sneathiella.</title>
        <authorList>
            <person name="Siamphan C."/>
            <person name="Kim H."/>
            <person name="Lee J.S."/>
            <person name="Kim W."/>
        </authorList>
    </citation>
    <scope>NUCLEOTIDE SEQUENCE [LARGE SCALE GENOMIC DNA]</scope>
    <source>
        <strain evidence="3 4">KCTC 32476</strain>
    </source>
</reference>
<keyword evidence="4" id="KW-1185">Reference proteome</keyword>
<dbReference type="Pfam" id="PF00487">
    <property type="entry name" value="FA_desaturase"/>
    <property type="match status" value="1"/>
</dbReference>
<name>A0A845MHZ6_9PROT</name>
<evidence type="ECO:0000313" key="4">
    <source>
        <dbReference type="Proteomes" id="UP000445696"/>
    </source>
</evidence>
<dbReference type="OrthoDB" id="784276at2"/>
<keyword evidence="1" id="KW-0812">Transmembrane</keyword>
<dbReference type="Proteomes" id="UP000445696">
    <property type="component" value="Unassembled WGS sequence"/>
</dbReference>
<accession>A0A845MHZ6</accession>
<keyword evidence="1" id="KW-1133">Transmembrane helix</keyword>
<evidence type="ECO:0000313" key="3">
    <source>
        <dbReference type="EMBL" id="MZR23663.1"/>
    </source>
</evidence>
<comment type="caution">
    <text evidence="3">The sequence shown here is derived from an EMBL/GenBank/DDBJ whole genome shotgun (WGS) entry which is preliminary data.</text>
</comment>
<dbReference type="GO" id="GO:0046513">
    <property type="term" value="P:ceramide biosynthetic process"/>
    <property type="evidence" value="ECO:0007669"/>
    <property type="project" value="TreeGrafter"/>
</dbReference>
<feature type="domain" description="Fatty acid desaturase" evidence="2">
    <location>
        <begin position="34"/>
        <end position="272"/>
    </location>
</feature>
<organism evidence="3 4">
    <name type="scientific">Sneathiella chungangensis</name>
    <dbReference type="NCBI Taxonomy" id="1418234"/>
    <lineage>
        <taxon>Bacteria</taxon>
        <taxon>Pseudomonadati</taxon>
        <taxon>Pseudomonadota</taxon>
        <taxon>Alphaproteobacteria</taxon>
        <taxon>Sneathiellales</taxon>
        <taxon>Sneathiellaceae</taxon>
        <taxon>Sneathiella</taxon>
    </lineage>
</organism>
<dbReference type="AlphaFoldDB" id="A0A845MHZ6"/>
<gene>
    <name evidence="3" type="ORF">GQF03_15100</name>
</gene>
<proteinExistence type="predicted"/>
<keyword evidence="1" id="KW-0472">Membrane</keyword>
<evidence type="ECO:0000259" key="2">
    <source>
        <dbReference type="Pfam" id="PF00487"/>
    </source>
</evidence>
<dbReference type="PANTHER" id="PTHR12879">
    <property type="entry name" value="SPHINGOLIPID DELTA 4 DESATURASE/C-4 HYDROXYLASE PROTEIN DES2"/>
    <property type="match status" value="1"/>
</dbReference>
<feature type="transmembrane region" description="Helical" evidence="1">
    <location>
        <begin position="188"/>
        <end position="207"/>
    </location>
</feature>
<sequence length="297" mass="34292">MRLRERQEIRTLALIVLCYGMWGIILFGPAFGPQWLVTLFLVPVIAFHSSLQHECIHGHPFTDGRLNDLIAYLPVGIFLPYPRFKENHLTHHQRARISDPVEDPESWYVVADRWETFGDFHKFILRCNNTLAGRFLIGPALSILSLVKTDTKKMRKGDRHLMVIWFGHIAASFALLALIGSFGTISVIGYLIAAYFGMSLLMVRTFLEHQAHPDRRARSVLIDDKGPLRLLFLNNNLHAVHHAFPSVAWYRLPGLFRLHRDRFMEMNQGYFYKSYGAVIRSHIFTPKEPVAFPLDRT</sequence>
<dbReference type="GO" id="GO:0042284">
    <property type="term" value="F:sphingolipid delta-4 desaturase activity"/>
    <property type="evidence" value="ECO:0007669"/>
    <property type="project" value="TreeGrafter"/>
</dbReference>
<dbReference type="InterPro" id="IPR005804">
    <property type="entry name" value="FA_desaturase_dom"/>
</dbReference>
<dbReference type="EMBL" id="WTVA01000015">
    <property type="protein sequence ID" value="MZR23663.1"/>
    <property type="molecule type" value="Genomic_DNA"/>
</dbReference>
<feature type="transmembrane region" description="Helical" evidence="1">
    <location>
        <begin position="131"/>
        <end position="149"/>
    </location>
</feature>
<dbReference type="GO" id="GO:0016020">
    <property type="term" value="C:membrane"/>
    <property type="evidence" value="ECO:0007669"/>
    <property type="project" value="GOC"/>
</dbReference>
<dbReference type="PANTHER" id="PTHR12879:SF8">
    <property type="entry name" value="SPHINGOLIPID DELTA(4)-DESATURASE DES1"/>
    <property type="match status" value="1"/>
</dbReference>
<feature type="transmembrane region" description="Helical" evidence="1">
    <location>
        <begin position="161"/>
        <end position="182"/>
    </location>
</feature>
<protein>
    <submittedName>
        <fullName evidence="3">Fatty acid desaturase</fullName>
    </submittedName>
</protein>